<dbReference type="Gene3D" id="2.10.25.10">
    <property type="entry name" value="Laminin"/>
    <property type="match status" value="1"/>
</dbReference>
<dbReference type="Pfam" id="PF01436">
    <property type="entry name" value="NHL"/>
    <property type="match status" value="6"/>
</dbReference>
<dbReference type="PROSITE" id="PS50026">
    <property type="entry name" value="EGF_3"/>
    <property type="match status" value="2"/>
</dbReference>
<proteinExistence type="predicted"/>
<keyword evidence="2" id="KW-0245">EGF-like domain</keyword>
<dbReference type="PROSITE" id="PS51125">
    <property type="entry name" value="NHL"/>
    <property type="match status" value="6"/>
</dbReference>
<feature type="domain" description="EGF-like" evidence="4">
    <location>
        <begin position="206"/>
        <end position="238"/>
    </location>
</feature>
<accession>A0A815E1U5</accession>
<feature type="disulfide bond" evidence="2">
    <location>
        <begin position="209"/>
        <end position="219"/>
    </location>
</feature>
<dbReference type="InterPro" id="IPR011042">
    <property type="entry name" value="6-blade_b-propeller_TolB-like"/>
</dbReference>
<evidence type="ECO:0000256" key="3">
    <source>
        <dbReference type="PROSITE-ProRule" id="PRU00504"/>
    </source>
</evidence>
<feature type="disulfide bond" evidence="2">
    <location>
        <begin position="72"/>
        <end position="82"/>
    </location>
</feature>
<keyword evidence="2" id="KW-1015">Disulfide bond</keyword>
<dbReference type="EMBL" id="CAJNOJ010000220">
    <property type="protein sequence ID" value="CAF1305331.1"/>
    <property type="molecule type" value="Genomic_DNA"/>
</dbReference>
<evidence type="ECO:0000256" key="2">
    <source>
        <dbReference type="PROSITE-ProRule" id="PRU00076"/>
    </source>
</evidence>
<dbReference type="GO" id="GO:0008270">
    <property type="term" value="F:zinc ion binding"/>
    <property type="evidence" value="ECO:0007669"/>
    <property type="project" value="UniProtKB-KW"/>
</dbReference>
<feature type="domain" description="EGF-like" evidence="4">
    <location>
        <begin position="68"/>
        <end position="101"/>
    </location>
</feature>
<name>A0A815E1U5_ADIRI</name>
<evidence type="ECO:0000313" key="6">
    <source>
        <dbReference type="Proteomes" id="UP000663852"/>
    </source>
</evidence>
<dbReference type="InterPro" id="IPR001258">
    <property type="entry name" value="NHL_repeat"/>
</dbReference>
<dbReference type="SMART" id="SM00181">
    <property type="entry name" value="EGF"/>
    <property type="match status" value="4"/>
</dbReference>
<reference evidence="5" key="1">
    <citation type="submission" date="2021-02" db="EMBL/GenBank/DDBJ databases">
        <authorList>
            <person name="Nowell W R."/>
        </authorList>
    </citation>
    <scope>NUCLEOTIDE SEQUENCE</scope>
</reference>
<feature type="repeat" description="NHL" evidence="3">
    <location>
        <begin position="367"/>
        <end position="406"/>
    </location>
</feature>
<feature type="repeat" description="NHL" evidence="3">
    <location>
        <begin position="571"/>
        <end position="614"/>
    </location>
</feature>
<protein>
    <recommendedName>
        <fullName evidence="4">EGF-like domain-containing protein</fullName>
    </recommendedName>
</protein>
<dbReference type="InterPro" id="IPR000742">
    <property type="entry name" value="EGF"/>
</dbReference>
<dbReference type="AlphaFoldDB" id="A0A815E1U5"/>
<dbReference type="OrthoDB" id="18487at2759"/>
<dbReference type="InterPro" id="IPR050952">
    <property type="entry name" value="TRIM-NHL_E3_ligases"/>
</dbReference>
<comment type="caution">
    <text evidence="5">The sequence shown here is derived from an EMBL/GenBank/DDBJ whole genome shotgun (WGS) entry which is preliminary data.</text>
</comment>
<feature type="disulfide bond" evidence="2">
    <location>
        <begin position="91"/>
        <end position="100"/>
    </location>
</feature>
<dbReference type="CDD" id="cd05819">
    <property type="entry name" value="NHL"/>
    <property type="match status" value="1"/>
</dbReference>
<comment type="caution">
    <text evidence="2">Lacks conserved residue(s) required for the propagation of feature annotation.</text>
</comment>
<dbReference type="Proteomes" id="UP000663852">
    <property type="component" value="Unassembled WGS sequence"/>
</dbReference>
<dbReference type="SUPFAM" id="SSF101898">
    <property type="entry name" value="NHL repeat"/>
    <property type="match status" value="2"/>
</dbReference>
<dbReference type="PANTHER" id="PTHR24104:SF25">
    <property type="entry name" value="PROTEIN LIN-41"/>
    <property type="match status" value="1"/>
</dbReference>
<gene>
    <name evidence="5" type="ORF">EDS130_LOCUS30831</name>
</gene>
<evidence type="ECO:0000259" key="4">
    <source>
        <dbReference type="PROSITE" id="PS50026"/>
    </source>
</evidence>
<dbReference type="PANTHER" id="PTHR24104">
    <property type="entry name" value="E3 UBIQUITIN-PROTEIN LIGASE NHLRC1-RELATED"/>
    <property type="match status" value="1"/>
</dbReference>
<dbReference type="Gene3D" id="2.120.10.30">
    <property type="entry name" value="TolB, C-terminal domain"/>
    <property type="match status" value="2"/>
</dbReference>
<evidence type="ECO:0000313" key="5">
    <source>
        <dbReference type="EMBL" id="CAF1305331.1"/>
    </source>
</evidence>
<dbReference type="PRINTS" id="PR00011">
    <property type="entry name" value="EGFLAMININ"/>
</dbReference>
<feature type="repeat" description="NHL" evidence="3">
    <location>
        <begin position="523"/>
        <end position="562"/>
    </location>
</feature>
<dbReference type="Gene3D" id="2.40.10.500">
    <property type="match status" value="1"/>
</dbReference>
<sequence>MAHTDQQFRIVIQPQRIYRERYRSEQYRNGKRPPRFILAEDNDSKIRYPTIELSPNRRLLEHIQINSPSMTCSPPCIHGGTCDPTTAACICVGQWSGVACATCGCQNGGTCNPTTGACACVGQWSGTTCTTCGCQNGGSCDPATGACACVGQWSGTTCTTCGCQHGGTCGPTTGACTCVGQWGGTTCTTCGCQNGGTCNPTTGACALTCSPPCIHGGTCDPTTAACICVGQWSGVSCATCGCQNGGSCSPTTGACACVGQWSGTTCTTCGCQTGGSCDPATGACTCVGPWGGTTCTTCGCQHGGTCGPTTGTCSCVGQWSGTTCTTCGCQHGGTCGPTTGACTCVGQWGGTTCTTFSCETVAGDSNGSSGVTAGLLYYPYGVYVDSAGNVYVADTYNSRIQKWAPGATSGITVAGDSGGSFGIAAGLLYYADGVYVDSAGNMYVADNRNSRIQKWAPGATSGITVAGDSNGSYGSTAALLYYPIGVYVDSAGNVYIADYRNSRIQKWAPGATSGITVAGDSNGSSGVTAALLHYPFGVYVDSAGNVYVADTYNHRIQKWAPGATSGITVAGDSTGSYGVTAALLHYPIGVYVDSAGNVYVADYSNHRIQKWAPGATNGITVVGSSSGSSGVTAGLLYYPYGVYVDSAGNMYVADTYNSRIQKCF</sequence>
<organism evidence="5 6">
    <name type="scientific">Adineta ricciae</name>
    <name type="common">Rotifer</name>
    <dbReference type="NCBI Taxonomy" id="249248"/>
    <lineage>
        <taxon>Eukaryota</taxon>
        <taxon>Metazoa</taxon>
        <taxon>Spiralia</taxon>
        <taxon>Gnathifera</taxon>
        <taxon>Rotifera</taxon>
        <taxon>Eurotatoria</taxon>
        <taxon>Bdelloidea</taxon>
        <taxon>Adinetida</taxon>
        <taxon>Adinetidae</taxon>
        <taxon>Adineta</taxon>
    </lineage>
</organism>
<keyword evidence="1" id="KW-0677">Repeat</keyword>
<feature type="repeat" description="NHL" evidence="3">
    <location>
        <begin position="471"/>
        <end position="510"/>
    </location>
</feature>
<evidence type="ECO:0000256" key="1">
    <source>
        <dbReference type="ARBA" id="ARBA00022737"/>
    </source>
</evidence>
<dbReference type="PROSITE" id="PS00022">
    <property type="entry name" value="EGF_1"/>
    <property type="match status" value="6"/>
</dbReference>
<feature type="repeat" description="NHL" evidence="3">
    <location>
        <begin position="415"/>
        <end position="458"/>
    </location>
</feature>
<feature type="repeat" description="NHL" evidence="3">
    <location>
        <begin position="623"/>
        <end position="662"/>
    </location>
</feature>
<feature type="disulfide bond" evidence="2">
    <location>
        <begin position="228"/>
        <end position="237"/>
    </location>
</feature>